<dbReference type="InterPro" id="IPR000525">
    <property type="entry name" value="Initiator_Rep_WH1"/>
</dbReference>
<sequence>MGNGNQIKTINDALSFVGGEEGKTYTLTPTANRTVQPIALMRLGVFVPSAKNKPIAGRGNSNIDASEDLRELEIAKAEGYTNINIRGSRLDMSTDFKTWIGAIRAFSKYGDHSNRIELPFTEFAKLTGIAVDDINQRARDRFFASLSRIASIVVSFKNKDGSKGTITHLLQSATFDIERDVISLEGDSRLWELYAFDHKVLLQLKAIQALPRKESAQALYVYIESMPNGFIQISLERLRERLNLTSSISAQNLAVRNAMKELQKIGYLTYSEVKKDGVVYFQIHSRRPELLPAE</sequence>
<proteinExistence type="inferred from homology"/>
<feature type="domain" description="Initiator Rep protein WH1" evidence="2">
    <location>
        <begin position="106"/>
        <end position="223"/>
    </location>
</feature>
<dbReference type="EMBL" id="JBCGBG010000011">
    <property type="protein sequence ID" value="MEL7698382.1"/>
    <property type="molecule type" value="Genomic_DNA"/>
</dbReference>
<evidence type="ECO:0000313" key="4">
    <source>
        <dbReference type="Proteomes" id="UP001468095"/>
    </source>
</evidence>
<keyword evidence="4" id="KW-1185">Reference proteome</keyword>
<evidence type="ECO:0000313" key="3">
    <source>
        <dbReference type="EMBL" id="MEL7698382.1"/>
    </source>
</evidence>
<dbReference type="RefSeq" id="WP_046289623.1">
    <property type="nucleotide sequence ID" value="NZ_JBCGBG010000011.1"/>
</dbReference>
<reference evidence="3 4" key="1">
    <citation type="submission" date="2024-04" db="EMBL/GenBank/DDBJ databases">
        <authorList>
            <person name="Suleimanova A.D."/>
            <person name="Pudova D.S."/>
            <person name="Shagimardanova E.I."/>
            <person name="Sharipova M.R."/>
        </authorList>
    </citation>
    <scope>NUCLEOTIDE SEQUENCE [LARGE SCALE GENOMIC DNA]</scope>
    <source>
        <strain evidence="3 4">3.1</strain>
    </source>
</reference>
<evidence type="ECO:0000259" key="2">
    <source>
        <dbReference type="Pfam" id="PF01051"/>
    </source>
</evidence>
<name>A0ABU9MUG4_9GAMM</name>
<gene>
    <name evidence="3" type="ORF">AABB92_22350</name>
</gene>
<dbReference type="Proteomes" id="UP001468095">
    <property type="component" value="Unassembled WGS sequence"/>
</dbReference>
<accession>A0ABU9MUG4</accession>
<evidence type="ECO:0000256" key="1">
    <source>
        <dbReference type="ARBA" id="ARBA00038283"/>
    </source>
</evidence>
<dbReference type="Pfam" id="PF01051">
    <property type="entry name" value="Rep3_N"/>
    <property type="match status" value="1"/>
</dbReference>
<organism evidence="3 4">
    <name type="scientific">Pantoea brenneri</name>
    <dbReference type="NCBI Taxonomy" id="472694"/>
    <lineage>
        <taxon>Bacteria</taxon>
        <taxon>Pseudomonadati</taxon>
        <taxon>Pseudomonadota</taxon>
        <taxon>Gammaproteobacteria</taxon>
        <taxon>Enterobacterales</taxon>
        <taxon>Erwiniaceae</taxon>
        <taxon>Pantoea</taxon>
    </lineage>
</organism>
<comment type="caution">
    <text evidence="3">The sequence shown here is derived from an EMBL/GenBank/DDBJ whole genome shotgun (WGS) entry which is preliminary data.</text>
</comment>
<comment type="similarity">
    <text evidence="1">Belongs to the initiator RepB protein family.</text>
</comment>
<protein>
    <submittedName>
        <fullName evidence="3">RepB family plasmid replication initiator protein</fullName>
    </submittedName>
</protein>